<dbReference type="GO" id="GO:0060395">
    <property type="term" value="P:SMAD protein signal transduction"/>
    <property type="evidence" value="ECO:0007669"/>
    <property type="project" value="TreeGrafter"/>
</dbReference>
<dbReference type="GO" id="GO:0030509">
    <property type="term" value="P:BMP signaling pathway"/>
    <property type="evidence" value="ECO:0007669"/>
    <property type="project" value="TreeGrafter"/>
</dbReference>
<dbReference type="SUPFAM" id="SSF56366">
    <property type="entry name" value="SMAD MH1 domain"/>
    <property type="match status" value="1"/>
</dbReference>
<feature type="region of interest" description="Disordered" evidence="9">
    <location>
        <begin position="1"/>
        <end position="28"/>
    </location>
</feature>
<evidence type="ECO:0000259" key="11">
    <source>
        <dbReference type="PROSITE" id="PS51076"/>
    </source>
</evidence>
<organism evidence="12 13">
    <name type="scientific">Ancylostoma ceylanicum</name>
    <dbReference type="NCBI Taxonomy" id="53326"/>
    <lineage>
        <taxon>Eukaryota</taxon>
        <taxon>Metazoa</taxon>
        <taxon>Ecdysozoa</taxon>
        <taxon>Nematoda</taxon>
        <taxon>Chromadorea</taxon>
        <taxon>Rhabditida</taxon>
        <taxon>Rhabditina</taxon>
        <taxon>Rhabditomorpha</taxon>
        <taxon>Strongyloidea</taxon>
        <taxon>Ancylostomatidae</taxon>
        <taxon>Ancylostomatinae</taxon>
        <taxon>Ancylostoma</taxon>
    </lineage>
</organism>
<evidence type="ECO:0000256" key="2">
    <source>
        <dbReference type="ARBA" id="ARBA00022723"/>
    </source>
</evidence>
<evidence type="ECO:0000313" key="12">
    <source>
        <dbReference type="EMBL" id="EPB77962.1"/>
    </source>
</evidence>
<evidence type="ECO:0000256" key="5">
    <source>
        <dbReference type="ARBA" id="ARBA00023163"/>
    </source>
</evidence>
<name>A0A0D6MBS2_9BILA</name>
<dbReference type="InterPro" id="IPR017855">
    <property type="entry name" value="SMAD-like_dom_sf"/>
</dbReference>
<keyword evidence="3" id="KW-0862">Zinc</keyword>
<dbReference type="GO" id="GO:0009791">
    <property type="term" value="P:post-embryonic development"/>
    <property type="evidence" value="ECO:0007669"/>
    <property type="project" value="UniProtKB-ARBA"/>
</dbReference>
<dbReference type="Proteomes" id="UP000054495">
    <property type="component" value="Unassembled WGS sequence"/>
</dbReference>
<reference evidence="12 13" key="1">
    <citation type="submission" date="2013-05" db="EMBL/GenBank/DDBJ databases">
        <title>Draft genome of the parasitic nematode Anyclostoma ceylanicum.</title>
        <authorList>
            <person name="Mitreva M."/>
        </authorList>
    </citation>
    <scope>NUCLEOTIDE SEQUENCE [LARGE SCALE GENOMIC DNA]</scope>
</reference>
<dbReference type="SUPFAM" id="SSF49879">
    <property type="entry name" value="SMAD/FHA domain"/>
    <property type="match status" value="1"/>
</dbReference>
<comment type="similarity">
    <text evidence="1 7">Belongs to the dwarfin/SMAD family.</text>
</comment>
<gene>
    <name evidence="12" type="ORF">ANCCEY_02948</name>
</gene>
<dbReference type="GO" id="GO:0050793">
    <property type="term" value="P:regulation of developmental process"/>
    <property type="evidence" value="ECO:0007669"/>
    <property type="project" value="UniProtKB-ARBA"/>
</dbReference>
<dbReference type="InterPro" id="IPR013790">
    <property type="entry name" value="Dwarfin"/>
</dbReference>
<evidence type="ECO:0000256" key="6">
    <source>
        <dbReference type="ARBA" id="ARBA00023242"/>
    </source>
</evidence>
<dbReference type="GO" id="GO:0000978">
    <property type="term" value="F:RNA polymerase II cis-regulatory region sequence-specific DNA binding"/>
    <property type="evidence" value="ECO:0007669"/>
    <property type="project" value="TreeGrafter"/>
</dbReference>
<dbReference type="GO" id="GO:0070411">
    <property type="term" value="F:I-SMAD binding"/>
    <property type="evidence" value="ECO:0007669"/>
    <property type="project" value="TreeGrafter"/>
</dbReference>
<keyword evidence="2" id="KW-0479">Metal-binding</keyword>
<dbReference type="InterPro" id="IPR036578">
    <property type="entry name" value="SMAD_MH1_sf"/>
</dbReference>
<dbReference type="EMBL" id="KE124824">
    <property type="protein sequence ID" value="EPB77962.1"/>
    <property type="molecule type" value="Genomic_DNA"/>
</dbReference>
<keyword evidence="8" id="KW-0175">Coiled coil</keyword>
<dbReference type="InterPro" id="IPR003619">
    <property type="entry name" value="MAD_homology1_Dwarfin-type"/>
</dbReference>
<sequence length="533" mass="58475">MISSEASLGASAPPYFSQPHSEQEYMNPGTFTPSSYSYQPSMMCAMQTQTHCFGNFPFGLPPPPPQQIPQYQQPPVQQVVPLPFDDRRLPGPSTINQNMPIPPSPMVQNFALPASAPSGAPPFAFQPSGASSSGASSGGQTFGASAVDSCQQISHVLQCYQQGGEDAEFVRKAIESLVKKLKEKRVELDALITAVTSAGKQPTTCVTIQKLSMCTIPAEHQDFICINPYHYERVVSNGLAPPDLKSLRVEAPPPSMMAKVDYPMQDYEMAEAAPPNQSMPFIEWAPSCALSQQESYPDDLSQVQLPSISPPDDWCSVMYYELDTQIGETFKIRSDEVRVDGGMDPLALHKGRLCLGALPNVHRGEVSERTRIHIGDGVELRALPSGDVMMVCRSHKPIFVRSGFLDYCSKMPYGSKPHRFTQENEATKVFDLRWAYHEMMCRTRSASEAAMAQAAAVAGFAPGVENFPEMMADSGVDGMRSAFCTLAISFVKGWGPGYPSRHSIKDTPCWIEIQLHRPLQLLDYLLKHAPLTG</sequence>
<dbReference type="AlphaFoldDB" id="A0A0D6MBS2"/>
<evidence type="ECO:0000256" key="7">
    <source>
        <dbReference type="RuleBase" id="RU361195"/>
    </source>
</evidence>
<accession>A0A0D6MBS2</accession>
<dbReference type="PROSITE" id="PS51076">
    <property type="entry name" value="MH2"/>
    <property type="match status" value="1"/>
</dbReference>
<dbReference type="GO" id="GO:0005737">
    <property type="term" value="C:cytoplasm"/>
    <property type="evidence" value="ECO:0007669"/>
    <property type="project" value="UniProtKB-SubCell"/>
</dbReference>
<dbReference type="GO" id="GO:0071144">
    <property type="term" value="C:heteromeric SMAD protein complex"/>
    <property type="evidence" value="ECO:0007669"/>
    <property type="project" value="TreeGrafter"/>
</dbReference>
<evidence type="ECO:0000256" key="3">
    <source>
        <dbReference type="ARBA" id="ARBA00022833"/>
    </source>
</evidence>
<dbReference type="Pfam" id="PF03166">
    <property type="entry name" value="MH2"/>
    <property type="match status" value="1"/>
</dbReference>
<dbReference type="SMART" id="SM00523">
    <property type="entry name" value="DWA"/>
    <property type="match status" value="1"/>
</dbReference>
<dbReference type="Pfam" id="PF03165">
    <property type="entry name" value="MH1"/>
    <property type="match status" value="1"/>
</dbReference>
<feature type="domain" description="MH1" evidence="10">
    <location>
        <begin position="152"/>
        <end position="278"/>
    </location>
</feature>
<dbReference type="InterPro" id="IPR008984">
    <property type="entry name" value="SMAD_FHA_dom_sf"/>
</dbReference>
<dbReference type="PANTHER" id="PTHR13703">
    <property type="entry name" value="SMAD"/>
    <property type="match status" value="1"/>
</dbReference>
<keyword evidence="6 7" id="KW-0539">Nucleus</keyword>
<proteinExistence type="inferred from homology"/>
<evidence type="ECO:0000256" key="9">
    <source>
        <dbReference type="SAM" id="MobiDB-lite"/>
    </source>
</evidence>
<dbReference type="Gene3D" id="2.60.200.10">
    <property type="match status" value="1"/>
</dbReference>
<feature type="coiled-coil region" evidence="8">
    <location>
        <begin position="167"/>
        <end position="194"/>
    </location>
</feature>
<dbReference type="GO" id="GO:0051239">
    <property type="term" value="P:regulation of multicellular organismal process"/>
    <property type="evidence" value="ECO:0007669"/>
    <property type="project" value="UniProtKB-ARBA"/>
</dbReference>
<dbReference type="PROSITE" id="PS51075">
    <property type="entry name" value="MH1"/>
    <property type="match status" value="1"/>
</dbReference>
<protein>
    <recommendedName>
        <fullName evidence="7">Mothers against decapentaplegic homolog</fullName>
        <shortName evidence="7">MAD homolog</shortName>
        <shortName evidence="7">Mothers against DPP homolog</shortName>
    </recommendedName>
    <alternativeName>
        <fullName evidence="7">SMAD family member</fullName>
    </alternativeName>
</protein>
<dbReference type="InterPro" id="IPR013019">
    <property type="entry name" value="MAD_homology_MH1"/>
</dbReference>
<evidence type="ECO:0000256" key="4">
    <source>
        <dbReference type="ARBA" id="ARBA00023015"/>
    </source>
</evidence>
<dbReference type="Gene3D" id="3.90.520.10">
    <property type="entry name" value="SMAD MH1 domain"/>
    <property type="match status" value="2"/>
</dbReference>
<dbReference type="PANTHER" id="PTHR13703:SF45">
    <property type="entry name" value="MOTHERS AGAINST DECAPENTAPLEGIC HOMOLOG"/>
    <property type="match status" value="1"/>
</dbReference>
<keyword evidence="13" id="KW-1185">Reference proteome</keyword>
<dbReference type="GO" id="GO:0000981">
    <property type="term" value="F:DNA-binding transcription factor activity, RNA polymerase II-specific"/>
    <property type="evidence" value="ECO:0007669"/>
    <property type="project" value="TreeGrafter"/>
</dbReference>
<feature type="domain" description="MH2" evidence="11">
    <location>
        <begin position="314"/>
        <end position="533"/>
    </location>
</feature>
<comment type="subcellular location">
    <subcellularLocation>
        <location evidence="7">Cytoplasm</location>
    </subcellularLocation>
    <subcellularLocation>
        <location evidence="7">Nucleus</location>
    </subcellularLocation>
</comment>
<evidence type="ECO:0000256" key="1">
    <source>
        <dbReference type="ARBA" id="ARBA00005545"/>
    </source>
</evidence>
<dbReference type="GO" id="GO:0030154">
    <property type="term" value="P:cell differentiation"/>
    <property type="evidence" value="ECO:0007669"/>
    <property type="project" value="TreeGrafter"/>
</dbReference>
<keyword evidence="4 7" id="KW-0805">Transcription regulation</keyword>
<keyword evidence="5 7" id="KW-0804">Transcription</keyword>
<evidence type="ECO:0000259" key="10">
    <source>
        <dbReference type="PROSITE" id="PS51075"/>
    </source>
</evidence>
<dbReference type="InterPro" id="IPR001132">
    <property type="entry name" value="SMAD_dom_Dwarfin-type"/>
</dbReference>
<keyword evidence="7" id="KW-0963">Cytoplasm</keyword>
<dbReference type="SMART" id="SM00524">
    <property type="entry name" value="DWB"/>
    <property type="match status" value="1"/>
</dbReference>
<dbReference type="GO" id="GO:0009653">
    <property type="term" value="P:anatomical structure morphogenesis"/>
    <property type="evidence" value="ECO:0007669"/>
    <property type="project" value="TreeGrafter"/>
</dbReference>
<dbReference type="GO" id="GO:0046872">
    <property type="term" value="F:metal ion binding"/>
    <property type="evidence" value="ECO:0007669"/>
    <property type="project" value="UniProtKB-KW"/>
</dbReference>
<evidence type="ECO:0000256" key="8">
    <source>
        <dbReference type="SAM" id="Coils"/>
    </source>
</evidence>
<evidence type="ECO:0000313" key="13">
    <source>
        <dbReference type="Proteomes" id="UP000054495"/>
    </source>
</evidence>